<accession>H5SDL1</accession>
<reference evidence="1" key="1">
    <citation type="journal article" date="2005" name="Environ. Microbiol.">
        <title>Genetic and functional properties of uncultivated thermophilic crenarchaeotes from a subsurface gold mine as revealed by analysis of genome fragments.</title>
        <authorList>
            <person name="Nunoura T."/>
            <person name="Hirayama H."/>
            <person name="Takami H."/>
            <person name="Oida H."/>
            <person name="Nishi S."/>
            <person name="Shimamura S."/>
            <person name="Suzuki Y."/>
            <person name="Inagaki F."/>
            <person name="Takai K."/>
            <person name="Nealson K.H."/>
            <person name="Horikoshi K."/>
        </authorList>
    </citation>
    <scope>NUCLEOTIDE SEQUENCE</scope>
</reference>
<name>H5SDL1_9BACT</name>
<dbReference type="AlphaFoldDB" id="H5SDL1"/>
<proteinExistence type="predicted"/>
<sequence length="101" mass="10895">MNDDPADELDIERAQPNRAARGLAHHGERLGQEIIECLAVGEPISEFVGLGAELIVGELLHLGLQPIDLIDDGLELAESLFVGLAEDPVDSAFEKFHSIVL</sequence>
<gene>
    <name evidence="1" type="ORF">HGMM_F13G06C30</name>
</gene>
<reference evidence="1" key="2">
    <citation type="journal article" date="2012" name="PLoS ONE">
        <title>A Deeply Branching Thermophilic Bacterium with an Ancient Acetyl-CoA Pathway Dominates a Subsurface Ecosystem.</title>
        <authorList>
            <person name="Takami H."/>
            <person name="Noguchi H."/>
            <person name="Takaki Y."/>
            <person name="Uchiyama I."/>
            <person name="Toyoda A."/>
            <person name="Nishi S."/>
            <person name="Chee G.-J."/>
            <person name="Arai W."/>
            <person name="Nunoura T."/>
            <person name="Itoh T."/>
            <person name="Hattori M."/>
            <person name="Takai K."/>
        </authorList>
    </citation>
    <scope>NUCLEOTIDE SEQUENCE</scope>
</reference>
<dbReference type="EMBL" id="AP011682">
    <property type="protein sequence ID" value="BAL54247.1"/>
    <property type="molecule type" value="Genomic_DNA"/>
</dbReference>
<organism evidence="1">
    <name type="scientific">uncultured Acetothermia bacterium</name>
    <dbReference type="NCBI Taxonomy" id="236499"/>
    <lineage>
        <taxon>Bacteria</taxon>
        <taxon>Candidatus Bipolaricaulota</taxon>
        <taxon>environmental samples</taxon>
    </lineage>
</organism>
<protein>
    <submittedName>
        <fullName evidence="1">Uncharacterized protein</fullName>
    </submittedName>
</protein>
<evidence type="ECO:0000313" key="1">
    <source>
        <dbReference type="EMBL" id="BAL54247.1"/>
    </source>
</evidence>